<dbReference type="PANTHER" id="PTHR10366">
    <property type="entry name" value="NAD DEPENDENT EPIMERASE/DEHYDRATASE"/>
    <property type="match status" value="1"/>
</dbReference>
<reference evidence="4 5" key="1">
    <citation type="submission" date="2015-03" db="EMBL/GenBank/DDBJ databases">
        <authorList>
            <person name="Hassan Y."/>
            <person name="Lepp D."/>
            <person name="Li X.-Z."/>
            <person name="Zhou T."/>
        </authorList>
    </citation>
    <scope>NUCLEOTIDE SEQUENCE [LARGE SCALE GENOMIC DNA]</scope>
    <source>
        <strain evidence="4 5">IPL18</strain>
    </source>
</reference>
<evidence type="ECO:0000313" key="4">
    <source>
        <dbReference type="EMBL" id="KKB08302.1"/>
    </source>
</evidence>
<feature type="domain" description="NAD-dependent epimerase/dehydratase" evidence="3">
    <location>
        <begin position="5"/>
        <end position="245"/>
    </location>
</feature>
<dbReference type="SUPFAM" id="SSF51735">
    <property type="entry name" value="NAD(P)-binding Rossmann-fold domains"/>
    <property type="match status" value="1"/>
</dbReference>
<proteinExistence type="inferred from homology"/>
<sequence length="338" mass="36113">MSDRVLLTGISGYLAGHIAVHLLKAGYAVRGSLRSLDKADAVRATLARAGADTTPLDFVALDLTSDAGWAQAMEGVRYLQHTASPFFLQMPKDRADMVGPAVAGTERALGAALAGGVERVVVTSSMAAIAYGHAKVESPAFTAQDWTDLHGRPVNAYIESKTRAERRAWDIMGAAGRQDDLACINPGAIFGPLLDADPGTSALLVKRLLDGSVPAAPRIPITGIDVRDVAEAHVAAMTHPEAGGHRFPMGAEVTYFGDVARLLRDHYPNHKVPRFGLPNWAVRLYALFDSDVRGNVDELDYAKRLDSSPTKALLGRDFIPLERSILDTAESLVAQGLV</sequence>
<dbReference type="Proteomes" id="UP000033649">
    <property type="component" value="Unassembled WGS sequence"/>
</dbReference>
<dbReference type="EMBL" id="JZEY01000061">
    <property type="protein sequence ID" value="KKB08302.1"/>
    <property type="molecule type" value="Genomic_DNA"/>
</dbReference>
<organism evidence="4 5">
    <name type="scientific">Devosia chinhatensis</name>
    <dbReference type="NCBI Taxonomy" id="429727"/>
    <lineage>
        <taxon>Bacteria</taxon>
        <taxon>Pseudomonadati</taxon>
        <taxon>Pseudomonadota</taxon>
        <taxon>Alphaproteobacteria</taxon>
        <taxon>Hyphomicrobiales</taxon>
        <taxon>Devosiaceae</taxon>
        <taxon>Devosia</taxon>
    </lineage>
</organism>
<evidence type="ECO:0000256" key="2">
    <source>
        <dbReference type="ARBA" id="ARBA00023445"/>
    </source>
</evidence>
<evidence type="ECO:0000313" key="5">
    <source>
        <dbReference type="Proteomes" id="UP000033649"/>
    </source>
</evidence>
<dbReference type="RefSeq" id="WP_046106369.1">
    <property type="nucleotide sequence ID" value="NZ_JZEY01000061.1"/>
</dbReference>
<comment type="caution">
    <text evidence="4">The sequence shown here is derived from an EMBL/GenBank/DDBJ whole genome shotgun (WGS) entry which is preliminary data.</text>
</comment>
<keyword evidence="1" id="KW-0560">Oxidoreductase</keyword>
<accession>A0A0F5FJB8</accession>
<dbReference type="AlphaFoldDB" id="A0A0F5FJB8"/>
<dbReference type="Pfam" id="PF01370">
    <property type="entry name" value="Epimerase"/>
    <property type="match status" value="1"/>
</dbReference>
<dbReference type="GO" id="GO:0016616">
    <property type="term" value="F:oxidoreductase activity, acting on the CH-OH group of donors, NAD or NADP as acceptor"/>
    <property type="evidence" value="ECO:0007669"/>
    <property type="project" value="TreeGrafter"/>
</dbReference>
<keyword evidence="5" id="KW-1185">Reference proteome</keyword>
<name>A0A0F5FJB8_9HYPH</name>
<dbReference type="Gene3D" id="3.40.50.720">
    <property type="entry name" value="NAD(P)-binding Rossmann-like Domain"/>
    <property type="match status" value="1"/>
</dbReference>
<dbReference type="STRING" id="429727.VE26_13720"/>
<dbReference type="InterPro" id="IPR036291">
    <property type="entry name" value="NAD(P)-bd_dom_sf"/>
</dbReference>
<gene>
    <name evidence="4" type="ORF">VE26_13720</name>
</gene>
<comment type="similarity">
    <text evidence="2">Belongs to the NAD(P)-dependent epimerase/dehydratase family. Dihydroflavonol-4-reductase subfamily.</text>
</comment>
<evidence type="ECO:0000259" key="3">
    <source>
        <dbReference type="Pfam" id="PF01370"/>
    </source>
</evidence>
<dbReference type="PATRIC" id="fig|429727.3.peg.2812"/>
<dbReference type="FunFam" id="3.40.50.720:FF:000336">
    <property type="entry name" value="Aldehyde reductase"/>
    <property type="match status" value="1"/>
</dbReference>
<dbReference type="OrthoDB" id="9778052at2"/>
<dbReference type="InterPro" id="IPR050425">
    <property type="entry name" value="NAD(P)_dehydrat-like"/>
</dbReference>
<evidence type="ECO:0000256" key="1">
    <source>
        <dbReference type="ARBA" id="ARBA00023002"/>
    </source>
</evidence>
<dbReference type="PANTHER" id="PTHR10366:SF564">
    <property type="entry name" value="STEROL-4-ALPHA-CARBOXYLATE 3-DEHYDROGENASE, DECARBOXYLATING"/>
    <property type="match status" value="1"/>
</dbReference>
<protein>
    <recommendedName>
        <fullName evidence="3">NAD-dependent epimerase/dehydratase domain-containing protein</fullName>
    </recommendedName>
</protein>
<dbReference type="InterPro" id="IPR001509">
    <property type="entry name" value="Epimerase_deHydtase"/>
</dbReference>